<dbReference type="SUPFAM" id="SSF48452">
    <property type="entry name" value="TPR-like"/>
    <property type="match status" value="1"/>
</dbReference>
<dbReference type="Gene3D" id="1.25.40.10">
    <property type="entry name" value="Tetratricopeptide repeat domain"/>
    <property type="match status" value="1"/>
</dbReference>
<dbReference type="Proteomes" id="UP000500882">
    <property type="component" value="Chromosome"/>
</dbReference>
<name>A0A679H5J0_BACT4</name>
<proteinExistence type="predicted"/>
<dbReference type="Pfam" id="PF13432">
    <property type="entry name" value="TPR_16"/>
    <property type="match status" value="1"/>
</dbReference>
<dbReference type="InterPro" id="IPR011659">
    <property type="entry name" value="WD40"/>
</dbReference>
<protein>
    <submittedName>
        <fullName evidence="1">Uncharacterized protein</fullName>
    </submittedName>
</protein>
<evidence type="ECO:0000313" key="2">
    <source>
        <dbReference type="Proteomes" id="UP000500882"/>
    </source>
</evidence>
<accession>A0A679H5J0</accession>
<dbReference type="Pfam" id="PF07676">
    <property type="entry name" value="PD40"/>
    <property type="match status" value="1"/>
</dbReference>
<gene>
    <name evidence="1" type="ORF">BatF92_10330</name>
</gene>
<reference evidence="1 2" key="1">
    <citation type="submission" date="2020-02" db="EMBL/GenBank/DDBJ databases">
        <title>Whole-genome sequencing and comparative analysis of the genomes of Bacteroides thetaiotaomicron and Escherichia coli isolated from a healthy resident in Vietnam.</title>
        <authorList>
            <person name="Mohsin M."/>
            <person name="Tanaka K."/>
            <person name="Kawahara R."/>
            <person name="Kondo S."/>
            <person name="Noguchi H."/>
            <person name="Motooka D."/>
            <person name="Nakamura S."/>
            <person name="Khong D.T."/>
            <person name="Nguyen T.N."/>
            <person name="Tran H.T."/>
            <person name="Yamamoto Y."/>
        </authorList>
    </citation>
    <scope>NUCLEOTIDE SEQUENCE [LARGE SCALE GENOMIC DNA]</scope>
    <source>
        <strain evidence="1 2">F9-2</strain>
    </source>
</reference>
<evidence type="ECO:0000313" key="1">
    <source>
        <dbReference type="EMBL" id="BCA49091.1"/>
    </source>
</evidence>
<dbReference type="AlphaFoldDB" id="A0A679H5J0"/>
<organism evidence="1 2">
    <name type="scientific">Bacteroides thetaiotaomicron</name>
    <dbReference type="NCBI Taxonomy" id="818"/>
    <lineage>
        <taxon>Bacteria</taxon>
        <taxon>Pseudomonadati</taxon>
        <taxon>Bacteroidota</taxon>
        <taxon>Bacteroidia</taxon>
        <taxon>Bacteroidales</taxon>
        <taxon>Bacteroidaceae</taxon>
        <taxon>Bacteroides</taxon>
    </lineage>
</organism>
<dbReference type="InterPro" id="IPR011990">
    <property type="entry name" value="TPR-like_helical_dom_sf"/>
</dbReference>
<dbReference type="EMBL" id="AP022660">
    <property type="protein sequence ID" value="BCA49091.1"/>
    <property type="molecule type" value="Genomic_DNA"/>
</dbReference>
<sequence length="483" mass="55565">MHGLVNKTMKRKYILFIICSFFLGGVSAQTLEQARTLFTKGDYEQAKPVFQKYAKSQPSNGNYSYWYGVCCLKTGEPEEAVKYLETAVKRRVAGGQLYLGQAYNDTYRFEDAVNCFEEYIADLSKRKRSTEEAEALLEKSKADLRMLKGVEDVCIIDSFVVDKANFLSAYKISEESGKLFTFNEFFQTEGDHPGTVYETEIGNKIYYSEKGERGNLDIFSKNKLLNEWSNGRPLPGSINESGNANYPFVLSDGVTIYYATDGEGLGGYDIFVTRYNTNTDSYLTPENVGMPFNSPYNDYMYVIDEYNNLGWFASDRFQPEEKVCIYVFIPNSSKQTYNYEAMDPQQMIRLAQIHSLKETWKDENTVTEALQRLKEAINHKPQERRVVDFEFVIDDSTTYYQLSDFKSPKAKLLFQSYRQLEKDYLQQEDKLNGLRQQYASANQQGKEKLAPAILDLEKRILQMNEELDALGVSVRNAEKTKSK</sequence>